<evidence type="ECO:0000313" key="3">
    <source>
        <dbReference type="Proteomes" id="UP001595616"/>
    </source>
</evidence>
<dbReference type="InterPro" id="IPR029062">
    <property type="entry name" value="Class_I_gatase-like"/>
</dbReference>
<name>A0ABV7YTF8_9BACT</name>
<protein>
    <submittedName>
        <fullName evidence="2">Type 1 glutamine amidotransferase</fullName>
    </submittedName>
</protein>
<sequence>MRTFRVAILDLYDGVPNEGMRCIKAILAEFYSSINQELTYSVFDIRKLGELPDLKDFDAFISTGGPGSPILEGLAWEKNYFQFISSLIEFNSKNEKKKELFAICHSFQMLFQYFELGEITKRKSTSFGVMPVHMINGAENEPIFKGLEDPFWSVDSRDFQAIQPDIERFKEVGAEILCLEKERPQIPLERAIMAVRFTKEIFGTQFHPEADAEGMQRLFKTEEKKKAVIENFGEEKYNEMLNSLGDPEKIALTEKTIIPNFLHQAYAKFQQFQ</sequence>
<dbReference type="RefSeq" id="WP_379834984.1">
    <property type="nucleotide sequence ID" value="NZ_JBHRYQ010000001.1"/>
</dbReference>
<comment type="caution">
    <text evidence="2">The sequence shown here is derived from an EMBL/GenBank/DDBJ whole genome shotgun (WGS) entry which is preliminary data.</text>
</comment>
<accession>A0ABV7YTF8</accession>
<gene>
    <name evidence="2" type="ORF">ACFOOI_03205</name>
</gene>
<keyword evidence="2" id="KW-0315">Glutamine amidotransferase</keyword>
<keyword evidence="3" id="KW-1185">Reference proteome</keyword>
<evidence type="ECO:0000259" key="1">
    <source>
        <dbReference type="Pfam" id="PF00117"/>
    </source>
</evidence>
<organism evidence="2 3">
    <name type="scientific">Lacihabitans lacunae</name>
    <dbReference type="NCBI Taxonomy" id="1028214"/>
    <lineage>
        <taxon>Bacteria</taxon>
        <taxon>Pseudomonadati</taxon>
        <taxon>Bacteroidota</taxon>
        <taxon>Cytophagia</taxon>
        <taxon>Cytophagales</taxon>
        <taxon>Leadbetterellaceae</taxon>
        <taxon>Lacihabitans</taxon>
    </lineage>
</organism>
<dbReference type="Pfam" id="PF00117">
    <property type="entry name" value="GATase"/>
    <property type="match status" value="1"/>
</dbReference>
<dbReference type="Proteomes" id="UP001595616">
    <property type="component" value="Unassembled WGS sequence"/>
</dbReference>
<dbReference type="Gene3D" id="3.40.50.880">
    <property type="match status" value="1"/>
</dbReference>
<proteinExistence type="predicted"/>
<dbReference type="SUPFAM" id="SSF52317">
    <property type="entry name" value="Class I glutamine amidotransferase-like"/>
    <property type="match status" value="1"/>
</dbReference>
<feature type="domain" description="Glutamine amidotransferase" evidence="1">
    <location>
        <begin position="53"/>
        <end position="213"/>
    </location>
</feature>
<dbReference type="EMBL" id="JBHRYQ010000001">
    <property type="protein sequence ID" value="MFC3809650.1"/>
    <property type="molecule type" value="Genomic_DNA"/>
</dbReference>
<reference evidence="3" key="1">
    <citation type="journal article" date="2019" name="Int. J. Syst. Evol. Microbiol.">
        <title>The Global Catalogue of Microorganisms (GCM) 10K type strain sequencing project: providing services to taxonomists for standard genome sequencing and annotation.</title>
        <authorList>
            <consortium name="The Broad Institute Genomics Platform"/>
            <consortium name="The Broad Institute Genome Sequencing Center for Infectious Disease"/>
            <person name="Wu L."/>
            <person name="Ma J."/>
        </authorList>
    </citation>
    <scope>NUCLEOTIDE SEQUENCE [LARGE SCALE GENOMIC DNA]</scope>
    <source>
        <strain evidence="3">CECT 7956</strain>
    </source>
</reference>
<dbReference type="InterPro" id="IPR017926">
    <property type="entry name" value="GATASE"/>
</dbReference>
<evidence type="ECO:0000313" key="2">
    <source>
        <dbReference type="EMBL" id="MFC3809650.1"/>
    </source>
</evidence>
<dbReference type="PROSITE" id="PS51273">
    <property type="entry name" value="GATASE_TYPE_1"/>
    <property type="match status" value="1"/>
</dbReference>